<protein>
    <recommendedName>
        <fullName evidence="8">PAS domain S-box-containing protein/diguanylate cyclase (GGDEF) domain-containing protein</fullName>
    </recommendedName>
</protein>
<dbReference type="InterPro" id="IPR035919">
    <property type="entry name" value="EAL_sf"/>
</dbReference>
<dbReference type="EMBL" id="BAAAQN010000007">
    <property type="protein sequence ID" value="GAA2021049.1"/>
    <property type="molecule type" value="Genomic_DNA"/>
</dbReference>
<feature type="transmembrane region" description="Helical" evidence="2">
    <location>
        <begin position="67"/>
        <end position="85"/>
    </location>
</feature>
<dbReference type="SMART" id="SM00052">
    <property type="entry name" value="EAL"/>
    <property type="match status" value="1"/>
</dbReference>
<feature type="transmembrane region" description="Helical" evidence="2">
    <location>
        <begin position="303"/>
        <end position="323"/>
    </location>
</feature>
<reference evidence="6 7" key="1">
    <citation type="journal article" date="2019" name="Int. J. Syst. Evol. Microbiol.">
        <title>The Global Catalogue of Microorganisms (GCM) 10K type strain sequencing project: providing services to taxonomists for standard genome sequencing and annotation.</title>
        <authorList>
            <consortium name="The Broad Institute Genomics Platform"/>
            <consortium name="The Broad Institute Genome Sequencing Center for Infectious Disease"/>
            <person name="Wu L."/>
            <person name="Ma J."/>
        </authorList>
    </citation>
    <scope>NUCLEOTIDE SEQUENCE [LARGE SCALE GENOMIC DNA]</scope>
    <source>
        <strain evidence="6 7">JCM 16014</strain>
    </source>
</reference>
<dbReference type="Pfam" id="PF00563">
    <property type="entry name" value="EAL"/>
    <property type="match status" value="1"/>
</dbReference>
<feature type="transmembrane region" description="Helical" evidence="2">
    <location>
        <begin position="161"/>
        <end position="184"/>
    </location>
</feature>
<feature type="transmembrane region" description="Helical" evidence="2">
    <location>
        <begin position="97"/>
        <end position="117"/>
    </location>
</feature>
<dbReference type="InterPro" id="IPR043128">
    <property type="entry name" value="Rev_trsase/Diguanyl_cyclase"/>
</dbReference>
<keyword evidence="7" id="KW-1185">Reference proteome</keyword>
<dbReference type="InterPro" id="IPR001633">
    <property type="entry name" value="EAL_dom"/>
</dbReference>
<feature type="transmembrane region" description="Helical" evidence="2">
    <location>
        <begin position="40"/>
        <end position="60"/>
    </location>
</feature>
<dbReference type="CDD" id="cd01949">
    <property type="entry name" value="GGDEF"/>
    <property type="match status" value="1"/>
</dbReference>
<dbReference type="Proteomes" id="UP001500751">
    <property type="component" value="Unassembled WGS sequence"/>
</dbReference>
<dbReference type="InterPro" id="IPR029787">
    <property type="entry name" value="Nucleotide_cyclase"/>
</dbReference>
<evidence type="ECO:0000259" key="4">
    <source>
        <dbReference type="PROSITE" id="PS50883"/>
    </source>
</evidence>
<evidence type="ECO:0000256" key="1">
    <source>
        <dbReference type="SAM" id="MobiDB-lite"/>
    </source>
</evidence>
<dbReference type="CDD" id="cd01948">
    <property type="entry name" value="EAL"/>
    <property type="match status" value="1"/>
</dbReference>
<dbReference type="SUPFAM" id="SSF55073">
    <property type="entry name" value="Nucleotide cyclase"/>
    <property type="match status" value="1"/>
</dbReference>
<evidence type="ECO:0000259" key="3">
    <source>
        <dbReference type="PROSITE" id="PS50112"/>
    </source>
</evidence>
<feature type="transmembrane region" description="Helical" evidence="2">
    <location>
        <begin position="17"/>
        <end position="34"/>
    </location>
</feature>
<evidence type="ECO:0000256" key="2">
    <source>
        <dbReference type="SAM" id="Phobius"/>
    </source>
</evidence>
<sequence length="1182" mass="124684">MRPPPPPSGWPGHERRALGVLAVVLVVTLTVFYSSQALRGLAWCALAVWTVAAMLVGIRIRRPPYPHAWYLLAAAAGLIVASNHSDFAYAEHGVPDVADWVGFLGYPLALVGLRIVMKHRLVGRDSAGTLDALIVVFAATYAAWVYLIAPYFEEPAETWDYRLASVIDPIGDLLLLGMLLRLVISPGSRNAALWLLTAGALFQTTADVSESVLRLNASHWYGGHAGNVLLGLCWLLFGVCWATASLVPSAHDLTRPVRQTARAALPTAWSRPPRIAPLILAAIVTPIINSVELGRGHLDTGWAGPMVGLAISLMILARVTVMVRSHRQALTRESILLASSEELSVAAGGAEVAGVVADKAAGLFAGRGAAHAVVVVVDGADGVRVATAGAVRVAGAGAAAATGGDAKSRVPPRYSGADGRFPSPLPPPHTGLDANGRLHDTETGVWHDALDRIAIIARESDDDLVHTGATTRGRHFHPANVVHTADLPHPLPAYLGPVEHAGVVPLNGATGALIVAAAEEDLAVLGGALEILARQASSALERIKLSQEITRRDSEAYFRALVQNTSDTILIVDSELRVRYASPSSTQLFGSRPVRDRQLAEAIGPVYAADVAVRASDPTPQPPVRRDWEISAGGGPPHEVEATIADLRAEPTVGGFVLSLHDVTTARGLERTLQRHAYRDPLTDLPNRLAFMRGLEDAVELASPTVSVSVMLLDLDRFREINDFHGRDAGDQVLRALAELLRQRLRPGDVLARTGGDEFAVLAVRTADETPTLPAGMPGEDEPFHVGPIAVTTSGALATCTTGATGASLLADAEMTLHAAKGDGPNTWRGYDPRLRAVLARTAARRSGLDKALSESSFELYYQPIVWLDDGDMGGFEALVRWPQPDGTVIPPDDFIPLAEATGQILPLGRWILRTATDQAARWNTIRLARGLAPIKISVNVSAHQLRDPGFPEEVGTALADAGLDPALLMVEATESALIDKAGIALANLRTLTHRGVGVSLDDFGTGYSSLSYLRDLPVSTLKIDKAFVDGVPDEPRQTALVKGIIGIAKSLTLMVVAEGVETAEQRRALARMGADLGQGYLYARPMPVAEASALIRAGRVTLPTRALGALAPEDVYRVGDDGGGGGGRGRDGGGRNGAVAIAGAEPADAADAAPTAAVPTDSSPKDTPPQNTAPRNTEPDS</sequence>
<keyword evidence="2" id="KW-0812">Transmembrane</keyword>
<feature type="region of interest" description="Disordered" evidence="1">
    <location>
        <begin position="1116"/>
        <end position="1182"/>
    </location>
</feature>
<feature type="compositionally biased region" description="Low complexity" evidence="1">
    <location>
        <begin position="1138"/>
        <end position="1162"/>
    </location>
</feature>
<dbReference type="InterPro" id="IPR052155">
    <property type="entry name" value="Biofilm_reg_signaling"/>
</dbReference>
<organism evidence="6 7">
    <name type="scientific">Catenulispora yoronensis</name>
    <dbReference type="NCBI Taxonomy" id="450799"/>
    <lineage>
        <taxon>Bacteria</taxon>
        <taxon>Bacillati</taxon>
        <taxon>Actinomycetota</taxon>
        <taxon>Actinomycetes</taxon>
        <taxon>Catenulisporales</taxon>
        <taxon>Catenulisporaceae</taxon>
        <taxon>Catenulispora</taxon>
    </lineage>
</organism>
<feature type="transmembrane region" description="Helical" evidence="2">
    <location>
        <begin position="129"/>
        <end position="149"/>
    </location>
</feature>
<dbReference type="SUPFAM" id="SSF55785">
    <property type="entry name" value="PYP-like sensor domain (PAS domain)"/>
    <property type="match status" value="1"/>
</dbReference>
<dbReference type="SUPFAM" id="SSF141868">
    <property type="entry name" value="EAL domain-like"/>
    <property type="match status" value="1"/>
</dbReference>
<dbReference type="Gene3D" id="3.20.20.450">
    <property type="entry name" value="EAL domain"/>
    <property type="match status" value="1"/>
</dbReference>
<evidence type="ECO:0000259" key="5">
    <source>
        <dbReference type="PROSITE" id="PS50887"/>
    </source>
</evidence>
<proteinExistence type="predicted"/>
<dbReference type="PANTHER" id="PTHR44757">
    <property type="entry name" value="DIGUANYLATE CYCLASE DGCP"/>
    <property type="match status" value="1"/>
</dbReference>
<name>A0ABN2TTG9_9ACTN</name>
<evidence type="ECO:0008006" key="8">
    <source>
        <dbReference type="Google" id="ProtNLM"/>
    </source>
</evidence>
<dbReference type="SMART" id="SM00267">
    <property type="entry name" value="GGDEF"/>
    <property type="match status" value="1"/>
</dbReference>
<feature type="transmembrane region" description="Helical" evidence="2">
    <location>
        <begin position="191"/>
        <end position="208"/>
    </location>
</feature>
<feature type="domain" description="GGDEF" evidence="5">
    <location>
        <begin position="706"/>
        <end position="833"/>
    </location>
</feature>
<comment type="caution">
    <text evidence="6">The sequence shown here is derived from an EMBL/GenBank/DDBJ whole genome shotgun (WGS) entry which is preliminary data.</text>
</comment>
<dbReference type="PANTHER" id="PTHR44757:SF2">
    <property type="entry name" value="BIOFILM ARCHITECTURE MAINTENANCE PROTEIN MBAA"/>
    <property type="match status" value="1"/>
</dbReference>
<dbReference type="Pfam" id="PF00990">
    <property type="entry name" value="GGDEF"/>
    <property type="match status" value="1"/>
</dbReference>
<dbReference type="PROSITE" id="PS50887">
    <property type="entry name" value="GGDEF"/>
    <property type="match status" value="1"/>
</dbReference>
<dbReference type="PROSITE" id="PS50883">
    <property type="entry name" value="EAL"/>
    <property type="match status" value="1"/>
</dbReference>
<dbReference type="PROSITE" id="PS50112">
    <property type="entry name" value="PAS"/>
    <property type="match status" value="1"/>
</dbReference>
<evidence type="ECO:0000313" key="7">
    <source>
        <dbReference type="Proteomes" id="UP001500751"/>
    </source>
</evidence>
<keyword evidence="2" id="KW-0472">Membrane</keyword>
<dbReference type="RefSeq" id="WP_344664994.1">
    <property type="nucleotide sequence ID" value="NZ_BAAAQN010000007.1"/>
</dbReference>
<feature type="domain" description="EAL" evidence="4">
    <location>
        <begin position="842"/>
        <end position="1100"/>
    </location>
</feature>
<dbReference type="InterPro" id="IPR035965">
    <property type="entry name" value="PAS-like_dom_sf"/>
</dbReference>
<evidence type="ECO:0000313" key="6">
    <source>
        <dbReference type="EMBL" id="GAA2021049.1"/>
    </source>
</evidence>
<feature type="domain" description="PAS" evidence="3">
    <location>
        <begin position="554"/>
        <end position="590"/>
    </location>
</feature>
<dbReference type="InterPro" id="IPR000014">
    <property type="entry name" value="PAS"/>
</dbReference>
<keyword evidence="2" id="KW-1133">Transmembrane helix</keyword>
<feature type="transmembrane region" description="Helical" evidence="2">
    <location>
        <begin position="228"/>
        <end position="254"/>
    </location>
</feature>
<dbReference type="Gene3D" id="3.30.70.270">
    <property type="match status" value="1"/>
</dbReference>
<dbReference type="Gene3D" id="3.30.450.20">
    <property type="entry name" value="PAS domain"/>
    <property type="match status" value="1"/>
</dbReference>
<gene>
    <name evidence="6" type="ORF">GCM10009839_17390</name>
</gene>
<dbReference type="NCBIfam" id="TIGR00254">
    <property type="entry name" value="GGDEF"/>
    <property type="match status" value="1"/>
</dbReference>
<dbReference type="NCBIfam" id="TIGR00229">
    <property type="entry name" value="sensory_box"/>
    <property type="match status" value="1"/>
</dbReference>
<accession>A0ABN2TTG9</accession>
<dbReference type="CDD" id="cd00130">
    <property type="entry name" value="PAS"/>
    <property type="match status" value="1"/>
</dbReference>
<dbReference type="InterPro" id="IPR000160">
    <property type="entry name" value="GGDEF_dom"/>
</dbReference>